<dbReference type="Pfam" id="PF19921">
    <property type="entry name" value="bpX5"/>
    <property type="match status" value="1"/>
</dbReference>
<feature type="domain" description="MoxR-vWA-beta-propeller ternary system" evidence="1">
    <location>
        <begin position="9"/>
        <end position="142"/>
    </location>
</feature>
<dbReference type="RefSeq" id="WP_060843363.1">
    <property type="nucleotide sequence ID" value="NZ_PYJM01000001.1"/>
</dbReference>
<evidence type="ECO:0000259" key="1">
    <source>
        <dbReference type="Pfam" id="PF19921"/>
    </source>
</evidence>
<protein>
    <recommendedName>
        <fullName evidence="1">MoxR-vWA-beta-propeller ternary system domain-containing protein</fullName>
    </recommendedName>
</protein>
<organism evidence="2 3">
    <name type="scientific">Pseudomonas protegens</name>
    <dbReference type="NCBI Taxonomy" id="380021"/>
    <lineage>
        <taxon>Bacteria</taxon>
        <taxon>Pseudomonadati</taxon>
        <taxon>Pseudomonadota</taxon>
        <taxon>Gammaproteobacteria</taxon>
        <taxon>Pseudomonadales</taxon>
        <taxon>Pseudomonadaceae</taxon>
        <taxon>Pseudomonas</taxon>
    </lineage>
</organism>
<name>A0A2T6GRX3_9PSED</name>
<dbReference type="Proteomes" id="UP000244178">
    <property type="component" value="Unassembled WGS sequence"/>
</dbReference>
<proteinExistence type="predicted"/>
<accession>A0A2T6GRX3</accession>
<evidence type="ECO:0000313" key="2">
    <source>
        <dbReference type="EMBL" id="PUA46896.1"/>
    </source>
</evidence>
<dbReference type="AlphaFoldDB" id="A0A2T6GRX3"/>
<dbReference type="InterPro" id="IPR045548">
    <property type="entry name" value="bpX5"/>
</dbReference>
<gene>
    <name evidence="2" type="ORF">C5U62_02635</name>
</gene>
<dbReference type="EMBL" id="PYJM01000001">
    <property type="protein sequence ID" value="PUA46896.1"/>
    <property type="molecule type" value="Genomic_DNA"/>
</dbReference>
<sequence length="145" mass="16164">MSGVPALTWAWRERAVAQPPRAAVAWDAVARRLHQRLQQLPATQAERLQATANARVLVVLGAESDLPWVEGVQYAASHEQAPALWLPTRYEPEVAIDLLAQALLDKEARSLLLLWPEPAAVIPLDRQLPVTEEHLARIADYWAQS</sequence>
<comment type="caution">
    <text evidence="2">The sequence shown here is derived from an EMBL/GenBank/DDBJ whole genome shotgun (WGS) entry which is preliminary data.</text>
</comment>
<evidence type="ECO:0000313" key="3">
    <source>
        <dbReference type="Proteomes" id="UP000244178"/>
    </source>
</evidence>
<reference evidence="2 3" key="1">
    <citation type="submission" date="2018-03" db="EMBL/GenBank/DDBJ databases">
        <title>Draft genome sequence of the plant growth promoting rhizobacterium Pseudomonas protegens strain BNJ-SS-45 isolated from wheat (Triticum aestivum) rhizosphere.</title>
        <authorList>
            <person name="Bajpai A."/>
            <person name="Shende K."/>
            <person name="Meena N."/>
            <person name="Upadhyayula S.R."/>
            <person name="Suravajhala P."/>
            <person name="Medicherla K.M."/>
            <person name="Johri B.N."/>
        </authorList>
    </citation>
    <scope>NUCLEOTIDE SEQUENCE [LARGE SCALE GENOMIC DNA]</scope>
    <source>
        <strain evidence="2 3">BNJ-SS-45</strain>
    </source>
</reference>